<proteinExistence type="inferred from homology"/>
<dbReference type="Proteomes" id="UP001152795">
    <property type="component" value="Unassembled WGS sequence"/>
</dbReference>
<dbReference type="GO" id="GO:0005789">
    <property type="term" value="C:endoplasmic reticulum membrane"/>
    <property type="evidence" value="ECO:0007669"/>
    <property type="project" value="UniProtKB-SubCell"/>
</dbReference>
<keyword evidence="10 13" id="KW-0408">Iron</keyword>
<dbReference type="PRINTS" id="PR00385">
    <property type="entry name" value="P450"/>
</dbReference>
<dbReference type="EMBL" id="CACRXK020000105">
    <property type="protein sequence ID" value="CAB3978325.1"/>
    <property type="molecule type" value="Genomic_DNA"/>
</dbReference>
<accession>A0A7D9H9Y4</accession>
<comment type="similarity">
    <text evidence="4 14">Belongs to the cytochrome P450 family.</text>
</comment>
<dbReference type="InterPro" id="IPR017972">
    <property type="entry name" value="Cyt_P450_CS"/>
</dbReference>
<dbReference type="OrthoDB" id="1055148at2759"/>
<dbReference type="GO" id="GO:0016829">
    <property type="term" value="F:lyase activity"/>
    <property type="evidence" value="ECO:0007669"/>
    <property type="project" value="UniProtKB-KW"/>
</dbReference>
<evidence type="ECO:0000256" key="6">
    <source>
        <dbReference type="ARBA" id="ARBA00022723"/>
    </source>
</evidence>
<dbReference type="GO" id="GO:0004508">
    <property type="term" value="F:steroid 17-alpha-monooxygenase activity"/>
    <property type="evidence" value="ECO:0007669"/>
    <property type="project" value="TreeGrafter"/>
</dbReference>
<evidence type="ECO:0000256" key="11">
    <source>
        <dbReference type="ARBA" id="ARBA00023033"/>
    </source>
</evidence>
<evidence type="ECO:0000313" key="16">
    <source>
        <dbReference type="Proteomes" id="UP001152795"/>
    </source>
</evidence>
<keyword evidence="9 14" id="KW-0560">Oxidoreductase</keyword>
<dbReference type="Pfam" id="PF00067">
    <property type="entry name" value="p450"/>
    <property type="match status" value="1"/>
</dbReference>
<dbReference type="InterPro" id="IPR002401">
    <property type="entry name" value="Cyt_P450_E_grp-I"/>
</dbReference>
<dbReference type="GO" id="GO:0020037">
    <property type="term" value="F:heme binding"/>
    <property type="evidence" value="ECO:0007669"/>
    <property type="project" value="InterPro"/>
</dbReference>
<protein>
    <submittedName>
        <fullName evidence="15">Steroid 17-alpha-hydroxylase 17,20 lyase-like</fullName>
    </submittedName>
</protein>
<dbReference type="PANTHER" id="PTHR24289:SF1">
    <property type="entry name" value="STEROID 17-ALPHA-HYDROXYLASE_17,20 LYASE"/>
    <property type="match status" value="1"/>
</dbReference>
<keyword evidence="5 13" id="KW-0349">Heme</keyword>
<keyword evidence="8" id="KW-0492">Microsome</keyword>
<comment type="subcellular location">
    <subcellularLocation>
        <location evidence="3">Endoplasmic reticulum membrane</location>
        <topology evidence="3">Peripheral membrane protein</topology>
    </subcellularLocation>
    <subcellularLocation>
        <location evidence="2">Microsome membrane</location>
        <topology evidence="2">Peripheral membrane protein</topology>
    </subcellularLocation>
</comment>
<evidence type="ECO:0000256" key="12">
    <source>
        <dbReference type="ARBA" id="ARBA00023136"/>
    </source>
</evidence>
<evidence type="ECO:0000256" key="14">
    <source>
        <dbReference type="RuleBase" id="RU000461"/>
    </source>
</evidence>
<dbReference type="SUPFAM" id="SSF48264">
    <property type="entry name" value="Cytochrome P450"/>
    <property type="match status" value="1"/>
</dbReference>
<dbReference type="AlphaFoldDB" id="A0A7D9H9Y4"/>
<dbReference type="FunFam" id="1.10.630.10:FF:000238">
    <property type="entry name" value="Cytochrome P450 2A6"/>
    <property type="match status" value="1"/>
</dbReference>
<evidence type="ECO:0000256" key="4">
    <source>
        <dbReference type="ARBA" id="ARBA00010617"/>
    </source>
</evidence>
<keyword evidence="11 14" id="KW-0503">Monooxygenase</keyword>
<evidence type="ECO:0000256" key="10">
    <source>
        <dbReference type="ARBA" id="ARBA00023004"/>
    </source>
</evidence>
<organism evidence="15 16">
    <name type="scientific">Paramuricea clavata</name>
    <name type="common">Red gorgonian</name>
    <name type="synonym">Violescent sea-whip</name>
    <dbReference type="NCBI Taxonomy" id="317549"/>
    <lineage>
        <taxon>Eukaryota</taxon>
        <taxon>Metazoa</taxon>
        <taxon>Cnidaria</taxon>
        <taxon>Anthozoa</taxon>
        <taxon>Octocorallia</taxon>
        <taxon>Malacalcyonacea</taxon>
        <taxon>Plexauridae</taxon>
        <taxon>Paramuricea</taxon>
    </lineage>
</organism>
<dbReference type="InterPro" id="IPR036396">
    <property type="entry name" value="Cyt_P450_sf"/>
</dbReference>
<evidence type="ECO:0000256" key="2">
    <source>
        <dbReference type="ARBA" id="ARBA00004174"/>
    </source>
</evidence>
<evidence type="ECO:0000256" key="13">
    <source>
        <dbReference type="PIRSR" id="PIRSR602401-1"/>
    </source>
</evidence>
<dbReference type="PROSITE" id="PS00086">
    <property type="entry name" value="CYTOCHROME_P450"/>
    <property type="match status" value="1"/>
</dbReference>
<evidence type="ECO:0000256" key="7">
    <source>
        <dbReference type="ARBA" id="ARBA00022824"/>
    </source>
</evidence>
<gene>
    <name evidence="15" type="ORF">PACLA_8A019070</name>
</gene>
<dbReference type="PANTHER" id="PTHR24289">
    <property type="entry name" value="STEROID 17-ALPHA-HYDROXYLASE/17,20 LYASE"/>
    <property type="match status" value="1"/>
</dbReference>
<comment type="cofactor">
    <cofactor evidence="1 13">
        <name>heme</name>
        <dbReference type="ChEBI" id="CHEBI:30413"/>
    </cofactor>
</comment>
<evidence type="ECO:0000256" key="5">
    <source>
        <dbReference type="ARBA" id="ARBA00022617"/>
    </source>
</evidence>
<evidence type="ECO:0000256" key="3">
    <source>
        <dbReference type="ARBA" id="ARBA00004406"/>
    </source>
</evidence>
<keyword evidence="15" id="KW-0456">Lyase</keyword>
<reference evidence="15" key="1">
    <citation type="submission" date="2020-04" db="EMBL/GenBank/DDBJ databases">
        <authorList>
            <person name="Alioto T."/>
            <person name="Alioto T."/>
            <person name="Gomez Garrido J."/>
        </authorList>
    </citation>
    <scope>NUCLEOTIDE SEQUENCE</scope>
    <source>
        <strain evidence="15">A484AB</strain>
    </source>
</reference>
<evidence type="ECO:0000256" key="9">
    <source>
        <dbReference type="ARBA" id="ARBA00023002"/>
    </source>
</evidence>
<keyword evidence="16" id="KW-1185">Reference proteome</keyword>
<keyword evidence="12" id="KW-0472">Membrane</keyword>
<keyword evidence="6 13" id="KW-0479">Metal-binding</keyword>
<feature type="binding site" description="axial binding residue" evidence="13">
    <location>
        <position position="474"/>
    </location>
    <ligand>
        <name>heme</name>
        <dbReference type="ChEBI" id="CHEBI:30413"/>
    </ligand>
    <ligandPart>
        <name>Fe</name>
        <dbReference type="ChEBI" id="CHEBI:18248"/>
    </ligandPart>
</feature>
<name>A0A7D9H9Y4_PARCT</name>
<keyword evidence="7" id="KW-0256">Endoplasmic reticulum</keyword>
<comment type="caution">
    <text evidence="15">The sequence shown here is derived from an EMBL/GenBank/DDBJ whole genome shotgun (WGS) entry which is preliminary data.</text>
</comment>
<dbReference type="Gene3D" id="1.10.630.10">
    <property type="entry name" value="Cytochrome P450"/>
    <property type="match status" value="1"/>
</dbReference>
<dbReference type="GO" id="GO:0005506">
    <property type="term" value="F:iron ion binding"/>
    <property type="evidence" value="ECO:0007669"/>
    <property type="project" value="InterPro"/>
</dbReference>
<dbReference type="GO" id="GO:0042448">
    <property type="term" value="P:progesterone metabolic process"/>
    <property type="evidence" value="ECO:0007669"/>
    <property type="project" value="TreeGrafter"/>
</dbReference>
<evidence type="ECO:0000313" key="15">
    <source>
        <dbReference type="EMBL" id="CAB3978325.1"/>
    </source>
</evidence>
<dbReference type="InterPro" id="IPR001128">
    <property type="entry name" value="Cyt_P450"/>
</dbReference>
<evidence type="ECO:0000256" key="8">
    <source>
        <dbReference type="ARBA" id="ARBA00022848"/>
    </source>
</evidence>
<dbReference type="GO" id="GO:0042446">
    <property type="term" value="P:hormone biosynthetic process"/>
    <property type="evidence" value="ECO:0007669"/>
    <property type="project" value="TreeGrafter"/>
</dbReference>
<sequence length="525" mass="60432">MHMFTTRRKQDMRSRKWFVGKIRFKNLFIDISDFPMMIVEVATTFCLVWFVWYLVTTYFERRLMPPGPFPYPLIGNLQHLNSNSSKPFRKLRETYGDIFSVTLGGTSVIVNTASLAREVRLGRNKDYAVNVLSESVYPFNIILGPNDVIFASYGTPYLFRKRVFKSAMHVFGAGINDAEERGGHAVKSMLEKIDSMKGQPFSPKELIESAILIQLWQWLTSEKVSFEHTNIKLLLEFSEIIAKQNVEGTYFHKLPFHSYLPTEFNRSIKRATDIKSSIMPQTFQSHLETYTPGVIRDMIDSFISAYKKETAKETSKDIGSIDDIRDMMIDVTFAGSDTTSSTLAWFILYMVSYPEVQKKIHDELDQVIGKDDLPRWQDVKNMPYLQATICEVMRKSSPVPITGSNTIRAITVAGYRIPKGTSVVLNLTQIHQDEQEWPEPEEFKPERFRDVEGKFVGWTKLDAFLPFGLGRRECAGIAFAKIMLFTFAATLLHRLRRFQGCSEKPTLKTHLDFGLKDHKIEYAMQ</sequence>
<dbReference type="PRINTS" id="PR00463">
    <property type="entry name" value="EP450I"/>
</dbReference>
<evidence type="ECO:0000256" key="1">
    <source>
        <dbReference type="ARBA" id="ARBA00001971"/>
    </source>
</evidence>